<dbReference type="Pfam" id="PF14248">
    <property type="entry name" value="DUF4345"/>
    <property type="match status" value="1"/>
</dbReference>
<dbReference type="OrthoDB" id="429172at2759"/>
<keyword evidence="1" id="KW-0812">Transmembrane</keyword>
<evidence type="ECO:0000256" key="1">
    <source>
        <dbReference type="SAM" id="Phobius"/>
    </source>
</evidence>
<evidence type="ECO:0000313" key="2">
    <source>
        <dbReference type="EMBL" id="CEL92197.1"/>
    </source>
</evidence>
<protein>
    <recommendedName>
        <fullName evidence="4">DUF4345 domain-containing protein</fullName>
    </recommendedName>
</protein>
<dbReference type="InParanoid" id="A0A0G4EAC5"/>
<gene>
    <name evidence="2" type="ORF">Vbra_10935</name>
</gene>
<evidence type="ECO:0000313" key="3">
    <source>
        <dbReference type="Proteomes" id="UP000041254"/>
    </source>
</evidence>
<feature type="transmembrane region" description="Helical" evidence="1">
    <location>
        <begin position="104"/>
        <end position="125"/>
    </location>
</feature>
<keyword evidence="3" id="KW-1185">Reference proteome</keyword>
<sequence length="150" mass="16023">MARERFVCELKICNLSGRSESESTIQMTAESSLVSIQVAIVAIFFITMGLAALISPHFVVGFFRLSPVHPDSRNEVRAVYGGFGVAVGALLFAAPFYPGVNGGVLLAVCVSLLGMAGGRIVAALIEWPGQWPVVFFFVECALAVMLLLDI</sequence>
<feature type="transmembrane region" description="Helical" evidence="1">
    <location>
        <begin position="131"/>
        <end position="148"/>
    </location>
</feature>
<name>A0A0G4EAC5_VITBC</name>
<accession>A0A0G4EAC5</accession>
<proteinExistence type="predicted"/>
<dbReference type="Proteomes" id="UP000041254">
    <property type="component" value="Unassembled WGS sequence"/>
</dbReference>
<reference evidence="2 3" key="1">
    <citation type="submission" date="2014-11" db="EMBL/GenBank/DDBJ databases">
        <authorList>
            <person name="Zhu J."/>
            <person name="Qi W."/>
            <person name="Song R."/>
        </authorList>
    </citation>
    <scope>NUCLEOTIDE SEQUENCE [LARGE SCALE GENOMIC DNA]</scope>
</reference>
<dbReference type="VEuPathDB" id="CryptoDB:Vbra_10935"/>
<dbReference type="AlphaFoldDB" id="A0A0G4EAC5"/>
<organism evidence="2 3">
    <name type="scientific">Vitrella brassicaformis (strain CCMP3155)</name>
    <dbReference type="NCBI Taxonomy" id="1169540"/>
    <lineage>
        <taxon>Eukaryota</taxon>
        <taxon>Sar</taxon>
        <taxon>Alveolata</taxon>
        <taxon>Colpodellida</taxon>
        <taxon>Vitrellaceae</taxon>
        <taxon>Vitrella</taxon>
    </lineage>
</organism>
<feature type="transmembrane region" description="Helical" evidence="1">
    <location>
        <begin position="33"/>
        <end position="58"/>
    </location>
</feature>
<evidence type="ECO:0008006" key="4">
    <source>
        <dbReference type="Google" id="ProtNLM"/>
    </source>
</evidence>
<keyword evidence="1" id="KW-0472">Membrane</keyword>
<dbReference type="EMBL" id="CDMY01000055">
    <property type="protein sequence ID" value="CEL92197.1"/>
    <property type="molecule type" value="Genomic_DNA"/>
</dbReference>
<keyword evidence="1" id="KW-1133">Transmembrane helix</keyword>
<feature type="transmembrane region" description="Helical" evidence="1">
    <location>
        <begin position="78"/>
        <end position="97"/>
    </location>
</feature>
<dbReference type="InterPro" id="IPR025597">
    <property type="entry name" value="DUF4345"/>
</dbReference>